<name>A0A4Z1B391_9FLAO</name>
<dbReference type="Proteomes" id="UP000297998">
    <property type="component" value="Unassembled WGS sequence"/>
</dbReference>
<evidence type="ECO:0000256" key="2">
    <source>
        <dbReference type="SAM" id="SignalP"/>
    </source>
</evidence>
<keyword evidence="1" id="KW-0472">Membrane</keyword>
<gene>
    <name evidence="3" type="ORF">E4J94_07215</name>
</gene>
<evidence type="ECO:0000313" key="3">
    <source>
        <dbReference type="EMBL" id="TGN27993.1"/>
    </source>
</evidence>
<dbReference type="EMBL" id="SRPE01000004">
    <property type="protein sequence ID" value="TGN27993.1"/>
    <property type="molecule type" value="Genomic_DNA"/>
</dbReference>
<keyword evidence="1" id="KW-0812">Transmembrane</keyword>
<dbReference type="RefSeq" id="WP_135835176.1">
    <property type="nucleotide sequence ID" value="NZ_CAUQWU010000003.1"/>
</dbReference>
<feature type="transmembrane region" description="Helical" evidence="1">
    <location>
        <begin position="46"/>
        <end position="62"/>
    </location>
</feature>
<evidence type="ECO:0000256" key="1">
    <source>
        <dbReference type="SAM" id="Phobius"/>
    </source>
</evidence>
<proteinExistence type="predicted"/>
<evidence type="ECO:0000313" key="4">
    <source>
        <dbReference type="Proteomes" id="UP000297998"/>
    </source>
</evidence>
<reference evidence="3 4" key="1">
    <citation type="submission" date="2019-03" db="EMBL/GenBank/DDBJ databases">
        <title>Empedobacter tilapiae sp. nov., isolated from an intestine of Nile tilapia Oreochromis niloticus.</title>
        <authorList>
            <person name="Kim Y.-O."/>
            <person name="Yoon J.-H."/>
        </authorList>
    </citation>
    <scope>NUCLEOTIDE SEQUENCE [LARGE SCALE GENOMIC DNA]</scope>
    <source>
        <strain evidence="3 4">MRS2</strain>
    </source>
</reference>
<comment type="caution">
    <text evidence="3">The sequence shown here is derived from an EMBL/GenBank/DDBJ whole genome shotgun (WGS) entry which is preliminary data.</text>
</comment>
<evidence type="ECO:0008006" key="5">
    <source>
        <dbReference type="Google" id="ProtNLM"/>
    </source>
</evidence>
<feature type="chain" id="PRO_5021276355" description="LPXTG cell wall anchor domain-containing protein" evidence="2">
    <location>
        <begin position="23"/>
        <end position="67"/>
    </location>
</feature>
<feature type="signal peptide" evidence="2">
    <location>
        <begin position="1"/>
        <end position="22"/>
    </location>
</feature>
<accession>A0A4Z1B391</accession>
<keyword evidence="1" id="KW-1133">Transmembrane helix</keyword>
<sequence length="67" mass="7519">MKVLFKSCLLIIFLTSSINILAKTNNKQLANIENSEISRSSNPINLYGAAVFLVVALCAYRFRKKII</sequence>
<keyword evidence="2" id="KW-0732">Signal</keyword>
<organism evidence="3 4">
    <name type="scientific">Empedobacter tilapiae</name>
    <dbReference type="NCBI Taxonomy" id="2491114"/>
    <lineage>
        <taxon>Bacteria</taxon>
        <taxon>Pseudomonadati</taxon>
        <taxon>Bacteroidota</taxon>
        <taxon>Flavobacteriia</taxon>
        <taxon>Flavobacteriales</taxon>
        <taxon>Weeksellaceae</taxon>
        <taxon>Empedobacter</taxon>
    </lineage>
</organism>
<keyword evidence="4" id="KW-1185">Reference proteome</keyword>
<protein>
    <recommendedName>
        <fullName evidence="5">LPXTG cell wall anchor domain-containing protein</fullName>
    </recommendedName>
</protein>
<dbReference type="AlphaFoldDB" id="A0A4Z1B391"/>